<evidence type="ECO:0000256" key="1">
    <source>
        <dbReference type="ARBA" id="ARBA00010923"/>
    </source>
</evidence>
<keyword evidence="6" id="KW-1185">Reference proteome</keyword>
<keyword evidence="5" id="KW-0378">Hydrolase</keyword>
<dbReference type="CDD" id="cd17254">
    <property type="entry name" value="RMtype1_S_FclI-TRD1-CR1_like"/>
    <property type="match status" value="1"/>
</dbReference>
<evidence type="ECO:0000256" key="3">
    <source>
        <dbReference type="ARBA" id="ARBA00023125"/>
    </source>
</evidence>
<reference evidence="5 6" key="1">
    <citation type="journal article" date="2020" name="ISME J.">
        <title>Comparative genomics reveals insights into cyanobacterial evolution and habitat adaptation.</title>
        <authorList>
            <person name="Chen M.Y."/>
            <person name="Teng W.K."/>
            <person name="Zhao L."/>
            <person name="Hu C.X."/>
            <person name="Zhou Y.K."/>
            <person name="Han B.P."/>
            <person name="Song L.R."/>
            <person name="Shu W.S."/>
        </authorList>
    </citation>
    <scope>NUCLEOTIDE SEQUENCE [LARGE SCALE GENOMIC DNA]</scope>
    <source>
        <strain evidence="5 6">FACHB-3921</strain>
    </source>
</reference>
<dbReference type="RefSeq" id="WP_190571040.1">
    <property type="nucleotide sequence ID" value="NZ_JACJQL010000062.1"/>
</dbReference>
<gene>
    <name evidence="5" type="ORF">H6G14_26040</name>
</gene>
<dbReference type="PANTHER" id="PTHR30408:SF12">
    <property type="entry name" value="TYPE I RESTRICTION ENZYME MJAVIII SPECIFICITY SUBUNIT"/>
    <property type="match status" value="1"/>
</dbReference>
<accession>A0ABR8BMD0</accession>
<dbReference type="SUPFAM" id="SSF116734">
    <property type="entry name" value="DNA methylase specificity domain"/>
    <property type="match status" value="2"/>
</dbReference>
<evidence type="ECO:0000313" key="6">
    <source>
        <dbReference type="Proteomes" id="UP000621307"/>
    </source>
</evidence>
<evidence type="ECO:0000313" key="5">
    <source>
        <dbReference type="EMBL" id="MBD2254700.1"/>
    </source>
</evidence>
<proteinExistence type="inferred from homology"/>
<dbReference type="GO" id="GO:0004519">
    <property type="term" value="F:endonuclease activity"/>
    <property type="evidence" value="ECO:0007669"/>
    <property type="project" value="UniProtKB-KW"/>
</dbReference>
<evidence type="ECO:0000259" key="4">
    <source>
        <dbReference type="Pfam" id="PF01420"/>
    </source>
</evidence>
<organism evidence="5 6">
    <name type="scientific">Nostoc parmelioides FACHB-3921</name>
    <dbReference type="NCBI Taxonomy" id="2692909"/>
    <lineage>
        <taxon>Bacteria</taxon>
        <taxon>Bacillati</taxon>
        <taxon>Cyanobacteriota</taxon>
        <taxon>Cyanophyceae</taxon>
        <taxon>Nostocales</taxon>
        <taxon>Nostocaceae</taxon>
        <taxon>Nostoc</taxon>
    </lineage>
</organism>
<dbReference type="Pfam" id="PF01420">
    <property type="entry name" value="Methylase_S"/>
    <property type="match status" value="2"/>
</dbReference>
<name>A0ABR8BMD0_9NOSO</name>
<dbReference type="PANTHER" id="PTHR30408">
    <property type="entry name" value="TYPE-1 RESTRICTION ENZYME ECOKI SPECIFICITY PROTEIN"/>
    <property type="match status" value="1"/>
</dbReference>
<dbReference type="CDD" id="cd17282">
    <property type="entry name" value="RMtype1_S_Eco16444ORF1681_TRD1-CR1_like"/>
    <property type="match status" value="1"/>
</dbReference>
<protein>
    <submittedName>
        <fullName evidence="5">Restriction endonuclease subunit S</fullName>
    </submittedName>
</protein>
<keyword evidence="3" id="KW-0238">DNA-binding</keyword>
<sequence length="380" mass="42665">MTQTFVQLGSVAEFINGAAFKPEDWGESGLRIIRIQNLTDPSKPFNRTERTVSELVRVQPGDLLVSWSATLGVFEWGGADEALLNQHIFRVLPNEKIVNKRYLRHGLEVAILDMKKHLHGATMQHINRGEFLSTKLYLPPLEEQRRIAEILDCAEEIRSKRREAIAQLDSLTQAIFLEMFGNPIENKKGWLLSQLGKVAIVERGKFTPRPRNDPSYYGGKFPFIQTGDISSSSGRLTKWNQTLNEKGVAVSRSFPPGTVVIAIVGATLGMTAILEVEVYCPDSVVGIQVHPEKASAEYIEQVLRFWRPIFIAKAPETARANINLETLRPLKIPVPSIELQQEFAHRVEAVEKLKAAHRASLSELDALFASLQHRAFRGEL</sequence>
<evidence type="ECO:0000256" key="2">
    <source>
        <dbReference type="ARBA" id="ARBA00022747"/>
    </source>
</evidence>
<comment type="similarity">
    <text evidence="1">Belongs to the type-I restriction system S methylase family.</text>
</comment>
<keyword evidence="2" id="KW-0680">Restriction system</keyword>
<dbReference type="Proteomes" id="UP000621307">
    <property type="component" value="Unassembled WGS sequence"/>
</dbReference>
<keyword evidence="5" id="KW-0255">Endonuclease</keyword>
<keyword evidence="5" id="KW-0540">Nuclease</keyword>
<dbReference type="InterPro" id="IPR052021">
    <property type="entry name" value="Type-I_RS_S_subunit"/>
</dbReference>
<dbReference type="InterPro" id="IPR000055">
    <property type="entry name" value="Restrct_endonuc_typeI_TRD"/>
</dbReference>
<feature type="domain" description="Type I restriction modification DNA specificity" evidence="4">
    <location>
        <begin position="5"/>
        <end position="156"/>
    </location>
</feature>
<feature type="domain" description="Type I restriction modification DNA specificity" evidence="4">
    <location>
        <begin position="188"/>
        <end position="360"/>
    </location>
</feature>
<comment type="caution">
    <text evidence="5">The sequence shown here is derived from an EMBL/GenBank/DDBJ whole genome shotgun (WGS) entry which is preliminary data.</text>
</comment>
<dbReference type="Gene3D" id="3.90.220.20">
    <property type="entry name" value="DNA methylase specificity domains"/>
    <property type="match status" value="2"/>
</dbReference>
<dbReference type="InterPro" id="IPR044946">
    <property type="entry name" value="Restrct_endonuc_typeI_TRD_sf"/>
</dbReference>
<dbReference type="EMBL" id="JACJQL010000062">
    <property type="protein sequence ID" value="MBD2254700.1"/>
    <property type="molecule type" value="Genomic_DNA"/>
</dbReference>